<evidence type="ECO:0000256" key="1">
    <source>
        <dbReference type="SAM" id="Phobius"/>
    </source>
</evidence>
<keyword evidence="4" id="KW-1185">Reference proteome</keyword>
<dbReference type="PRINTS" id="PR00072">
    <property type="entry name" value="MALOXRDTASE"/>
</dbReference>
<keyword evidence="1" id="KW-0472">Membrane</keyword>
<dbReference type="EMBL" id="CP126663">
    <property type="protein sequence ID" value="WKA06652.1"/>
    <property type="molecule type" value="Genomic_DNA"/>
</dbReference>
<name>A0ABY9DGB6_VITVI</name>
<evidence type="ECO:0000313" key="3">
    <source>
        <dbReference type="EMBL" id="WKA06652.1"/>
    </source>
</evidence>
<accession>A0ABY9DGB6</accession>
<gene>
    <name evidence="3" type="ORF">VitviT2T_024545</name>
</gene>
<dbReference type="InterPro" id="IPR012302">
    <property type="entry name" value="Malic_NAD-bd"/>
</dbReference>
<reference evidence="3 4" key="1">
    <citation type="journal article" date="2023" name="Hortic Res">
        <title>The complete reference genome for grapevine (Vitis vinifera L.) genetics and breeding.</title>
        <authorList>
            <person name="Shi X."/>
            <person name="Cao S."/>
            <person name="Wang X."/>
            <person name="Huang S."/>
            <person name="Wang Y."/>
            <person name="Liu Z."/>
            <person name="Liu W."/>
            <person name="Leng X."/>
            <person name="Peng Y."/>
            <person name="Wang N."/>
            <person name="Wang Y."/>
            <person name="Ma Z."/>
            <person name="Xu X."/>
            <person name="Zhang F."/>
            <person name="Xue H."/>
            <person name="Zhong H."/>
            <person name="Wang Y."/>
            <person name="Zhang K."/>
            <person name="Velt A."/>
            <person name="Avia K."/>
            <person name="Holtgrawe D."/>
            <person name="Grimplet J."/>
            <person name="Matus J.T."/>
            <person name="Ware D."/>
            <person name="Wu X."/>
            <person name="Wang H."/>
            <person name="Liu C."/>
            <person name="Fang Y."/>
            <person name="Rustenholz C."/>
            <person name="Cheng Z."/>
            <person name="Xiao H."/>
            <person name="Zhou Y."/>
        </authorList>
    </citation>
    <scope>NUCLEOTIDE SEQUENCE [LARGE SCALE GENOMIC DNA]</scope>
    <source>
        <strain evidence="4">cv. Pinot noir / PN40024</strain>
        <tissue evidence="3">Leaf</tissue>
    </source>
</reference>
<organism evidence="3 4">
    <name type="scientific">Vitis vinifera</name>
    <name type="common">Grape</name>
    <dbReference type="NCBI Taxonomy" id="29760"/>
    <lineage>
        <taxon>Eukaryota</taxon>
        <taxon>Viridiplantae</taxon>
        <taxon>Streptophyta</taxon>
        <taxon>Embryophyta</taxon>
        <taxon>Tracheophyta</taxon>
        <taxon>Spermatophyta</taxon>
        <taxon>Magnoliopsida</taxon>
        <taxon>eudicotyledons</taxon>
        <taxon>Gunneridae</taxon>
        <taxon>Pentapetalae</taxon>
        <taxon>rosids</taxon>
        <taxon>Vitales</taxon>
        <taxon>Vitaceae</taxon>
        <taxon>Viteae</taxon>
        <taxon>Vitis</taxon>
    </lineage>
</organism>
<dbReference type="SUPFAM" id="SSF51735">
    <property type="entry name" value="NAD(P)-binding Rossmann-fold domains"/>
    <property type="match status" value="1"/>
</dbReference>
<dbReference type="Gene3D" id="3.40.50.720">
    <property type="entry name" value="NAD(P)-binding Rossmann-like Domain"/>
    <property type="match status" value="1"/>
</dbReference>
<feature type="domain" description="Malic enzyme NAD-binding" evidence="2">
    <location>
        <begin position="34"/>
        <end position="72"/>
    </location>
</feature>
<keyword evidence="1" id="KW-0812">Transmembrane</keyword>
<evidence type="ECO:0000259" key="2">
    <source>
        <dbReference type="Pfam" id="PF03949"/>
    </source>
</evidence>
<proteinExistence type="predicted"/>
<dbReference type="InterPro" id="IPR001891">
    <property type="entry name" value="Malic_OxRdtase"/>
</dbReference>
<dbReference type="PANTHER" id="PTHR23406:SF64">
    <property type="entry name" value="NADP-DEPENDENT MALIC ENZYME 3"/>
    <property type="match status" value="1"/>
</dbReference>
<evidence type="ECO:0000313" key="4">
    <source>
        <dbReference type="Proteomes" id="UP001227230"/>
    </source>
</evidence>
<dbReference type="PANTHER" id="PTHR23406">
    <property type="entry name" value="MALIC ENZYME-RELATED"/>
    <property type="match status" value="1"/>
</dbReference>
<keyword evidence="1" id="KW-1133">Transmembrane helix</keyword>
<dbReference type="Pfam" id="PF03949">
    <property type="entry name" value="Malic_M"/>
    <property type="match status" value="1"/>
</dbReference>
<protein>
    <recommendedName>
        <fullName evidence="2">Malic enzyme NAD-binding domain-containing protein</fullName>
    </recommendedName>
</protein>
<sequence length="72" mass="7550">MEKKLYSLKILQTVMLLSCLQDTTQLILSVMVIGTTSVVLAGLLAALKLSGGTLADHKFLFLGAGKAETGIA</sequence>
<feature type="transmembrane region" description="Helical" evidence="1">
    <location>
        <begin position="26"/>
        <end position="47"/>
    </location>
</feature>
<dbReference type="Proteomes" id="UP001227230">
    <property type="component" value="Chromosome 16"/>
</dbReference>
<dbReference type="InterPro" id="IPR036291">
    <property type="entry name" value="NAD(P)-bd_dom_sf"/>
</dbReference>